<gene>
    <name evidence="15" type="ORF">BN1708_012093</name>
</gene>
<organism evidence="15 16">
    <name type="scientific">Verticillium longisporum</name>
    <name type="common">Verticillium dahliae var. longisporum</name>
    <dbReference type="NCBI Taxonomy" id="100787"/>
    <lineage>
        <taxon>Eukaryota</taxon>
        <taxon>Fungi</taxon>
        <taxon>Dikarya</taxon>
        <taxon>Ascomycota</taxon>
        <taxon>Pezizomycotina</taxon>
        <taxon>Sordariomycetes</taxon>
        <taxon>Hypocreomycetidae</taxon>
        <taxon>Glomerellales</taxon>
        <taxon>Plectosphaerellaceae</taxon>
        <taxon>Verticillium</taxon>
    </lineage>
</organism>
<reference evidence="15 16" key="1">
    <citation type="submission" date="2015-05" db="EMBL/GenBank/DDBJ databases">
        <authorList>
            <person name="Wang D.B."/>
            <person name="Wang M."/>
        </authorList>
    </citation>
    <scope>NUCLEOTIDE SEQUENCE [LARGE SCALE GENOMIC DNA]</scope>
    <source>
        <strain evidence="15">VL1</strain>
    </source>
</reference>
<dbReference type="Gene3D" id="3.50.50.60">
    <property type="entry name" value="FAD/NAD(P)-binding domain"/>
    <property type="match status" value="1"/>
</dbReference>
<dbReference type="UniPathway" id="UPA00251">
    <property type="reaction ID" value="UER00324"/>
</dbReference>
<evidence type="ECO:0000313" key="16">
    <source>
        <dbReference type="Proteomes" id="UP000044602"/>
    </source>
</evidence>
<sequence>MPTQVAQHTPLADALTEAIQAKVIEVGLAQSNDASALAEYITLTLVNGKNQEDIVTELSTELLGLPANDPIVITLVAWMFEQVEVLNIQLNGAAQPSQVAEESNLGAQDASANVEMDTDMNAGVASELNAPTGPRSMRNGNNLRGGREKRMLGKALDRTGDSVLHRTRGNDRISSHARGPPTGPRGNMRGGGRGMNARAANIQAGMNAMGGMNMRANGPPGMAGMNAGWGMPQGGEMDLMAMMQQQSQMMAQLQQQIMNGPGGGQQRHGKSLFDRTQRPQRNNRQHRNNDNNKPEGEGEAGAEGEDVDMSKREPPNPEDTVCKFNLRCTNRDCKFGHQSPAAPPNTHVDMNDVCTFGAACKNRKCVGRHPSPAAKLAHQGEQDCKFFPNCHNPQCPFKHPDMPLCRNGSGCTTPGCKFTHVKVKCRFNPCKNPHCAYSHDEGQQGGFKDKVWTPEGGAAHVSERKFVLEGEGDESMVPEDSAMGQEDDTVVKQELITHGEDVFLSMLRTYYSTMLCNKALHRSHGIAAAAAHTRVASRTLTTAAQRKSRPTCMAYGATSAGVFPARRRGLATHAISEPQNIAVIGGGITGLTTAHFLAKSVPVGTKITVYEASDRVGGWLDTQKVEFEQNGQKSVVQFERGPRTLRSYARDTWKMDDLVLFTLLNDLDIMPSFRPGGTRYVRIDGNITAVTPKNMIKLLWKPMLRGFWRMKRNRLGTFADRSDKCLPKDMSVGEFLRMAAGESRTVDQFASAVLHGIWGGDIDRLSMQSVMPKPWHNYWLKEPLPHLAHLPAHELALVTQLLTEEVRDMVKLSHQGALIAFPEGMGSIPKAIAKSLQDKPNVEMKLGQSISKVEFDSAARKVTLTTADGASPAAYDKVISTINSKHLFRLAPKHLPALASTESVTITAVNVWYPKEGLNHPYQGLGYLLPRHDNSSNDLDGLLGVFFDSDALPKPFDEPNGTKMFVLMKGTYAEEDAKAKVREILHDHLGIDPDERCIMLARTNKDCIPQHHVGHRELMARADGELSAAFNGQLAVAGPSYSAVGVVGSMRSGYDMATQVTDPGKAAVGDTGLARFRGDEKLQAVDRHGLQGVGRLIPDRVSKIVQWLR</sequence>
<evidence type="ECO:0000256" key="6">
    <source>
        <dbReference type="ARBA" id="ARBA00022630"/>
    </source>
</evidence>
<name>A0A0G4L714_VERLO</name>
<comment type="function">
    <text evidence="2">Catalyzes the 6-electron oxidation of protoporphyrinogen-IX to form protoporphyrin-IX.</text>
</comment>
<feature type="region of interest" description="Disordered" evidence="12">
    <location>
        <begin position="125"/>
        <end position="193"/>
    </location>
</feature>
<comment type="catalytic activity">
    <reaction evidence="11">
        <text>protoporphyrinogen IX + 3 O2 = protoporphyrin IX + 3 H2O2</text>
        <dbReference type="Rhea" id="RHEA:25576"/>
        <dbReference type="ChEBI" id="CHEBI:15379"/>
        <dbReference type="ChEBI" id="CHEBI:16240"/>
        <dbReference type="ChEBI" id="CHEBI:57306"/>
        <dbReference type="ChEBI" id="CHEBI:57307"/>
        <dbReference type="EC" id="1.3.3.4"/>
    </reaction>
</comment>
<keyword evidence="10" id="KW-0627">Porphyrin biosynthesis</keyword>
<feature type="compositionally biased region" description="Acidic residues" evidence="12">
    <location>
        <begin position="297"/>
        <end position="307"/>
    </location>
</feature>
<evidence type="ECO:0000259" key="14">
    <source>
        <dbReference type="Pfam" id="PF22683"/>
    </source>
</evidence>
<evidence type="ECO:0000256" key="10">
    <source>
        <dbReference type="ARBA" id="ARBA00023244"/>
    </source>
</evidence>
<dbReference type="InterPro" id="IPR002937">
    <property type="entry name" value="Amino_oxidase"/>
</dbReference>
<keyword evidence="6" id="KW-0285">Flavoprotein</keyword>
<evidence type="ECO:0000256" key="1">
    <source>
        <dbReference type="ARBA" id="ARBA00001974"/>
    </source>
</evidence>
<proteinExistence type="inferred from homology"/>
<dbReference type="GO" id="GO:0004729">
    <property type="term" value="F:oxygen-dependent protoporphyrinogen oxidase activity"/>
    <property type="evidence" value="ECO:0007669"/>
    <property type="project" value="UniProtKB-EC"/>
</dbReference>
<keyword evidence="9" id="KW-0350">Heme biosynthesis</keyword>
<dbReference type="EMBL" id="CVQH01008668">
    <property type="protein sequence ID" value="CRK17535.1"/>
    <property type="molecule type" value="Genomic_DNA"/>
</dbReference>
<dbReference type="PANTHER" id="PTHR42923">
    <property type="entry name" value="PROTOPORPHYRINOGEN OXIDASE"/>
    <property type="match status" value="1"/>
</dbReference>
<evidence type="ECO:0000256" key="12">
    <source>
        <dbReference type="SAM" id="MobiDB-lite"/>
    </source>
</evidence>
<feature type="domain" description="Nab2-like CCCH zinc finger" evidence="14">
    <location>
        <begin position="425"/>
        <end position="444"/>
    </location>
</feature>
<dbReference type="InterPro" id="IPR036188">
    <property type="entry name" value="FAD/NAD-bd_sf"/>
</dbReference>
<evidence type="ECO:0000256" key="11">
    <source>
        <dbReference type="ARBA" id="ARBA00047554"/>
    </source>
</evidence>
<comment type="cofactor">
    <cofactor evidence="1">
        <name>FAD</name>
        <dbReference type="ChEBI" id="CHEBI:57692"/>
    </cofactor>
</comment>
<feature type="compositionally biased region" description="Basic and acidic residues" evidence="12">
    <location>
        <begin position="287"/>
        <end position="296"/>
    </location>
</feature>
<dbReference type="PANTHER" id="PTHR42923:SF3">
    <property type="entry name" value="PROTOPORPHYRINOGEN OXIDASE"/>
    <property type="match status" value="1"/>
</dbReference>
<feature type="domain" description="Amine oxidase" evidence="13">
    <location>
        <begin position="588"/>
        <end position="1058"/>
    </location>
</feature>
<evidence type="ECO:0000256" key="8">
    <source>
        <dbReference type="ARBA" id="ARBA00023002"/>
    </source>
</evidence>
<evidence type="ECO:0000313" key="15">
    <source>
        <dbReference type="EMBL" id="CRK17535.1"/>
    </source>
</evidence>
<dbReference type="Proteomes" id="UP000044602">
    <property type="component" value="Unassembled WGS sequence"/>
</dbReference>
<evidence type="ECO:0000256" key="2">
    <source>
        <dbReference type="ARBA" id="ARBA00002600"/>
    </source>
</evidence>
<keyword evidence="16" id="KW-1185">Reference proteome</keyword>
<feature type="compositionally biased region" description="Basic and acidic residues" evidence="12">
    <location>
        <begin position="145"/>
        <end position="174"/>
    </location>
</feature>
<keyword evidence="8" id="KW-0560">Oxidoreductase</keyword>
<dbReference type="InterPro" id="IPR050464">
    <property type="entry name" value="Zeta_carotene_desat/Oxidored"/>
</dbReference>
<evidence type="ECO:0000256" key="3">
    <source>
        <dbReference type="ARBA" id="ARBA00005073"/>
    </source>
</evidence>
<dbReference type="Pfam" id="PF14608">
    <property type="entry name" value="zf-CCCH_2"/>
    <property type="match status" value="4"/>
</dbReference>
<comment type="similarity">
    <text evidence="4">Belongs to the protoporphyrinogen/coproporphyrinogen oxidase family. Protoporphyrinogen oxidase subfamily.</text>
</comment>
<dbReference type="InterPro" id="IPR004572">
    <property type="entry name" value="Protoporphyrinogen_oxidase"/>
</dbReference>
<dbReference type="STRING" id="100787.A0A0G4L714"/>
<feature type="compositionally biased region" description="Low complexity" evidence="12">
    <location>
        <begin position="178"/>
        <end position="187"/>
    </location>
</feature>
<evidence type="ECO:0000256" key="9">
    <source>
        <dbReference type="ARBA" id="ARBA00023133"/>
    </source>
</evidence>
<keyword evidence="7" id="KW-0274">FAD</keyword>
<dbReference type="InterPro" id="IPR055046">
    <property type="entry name" value="Nab2-like_Znf-CCCH"/>
</dbReference>
<dbReference type="SUPFAM" id="SSF51905">
    <property type="entry name" value="FAD/NAD(P)-binding domain"/>
    <property type="match status" value="1"/>
</dbReference>
<evidence type="ECO:0000256" key="7">
    <source>
        <dbReference type="ARBA" id="ARBA00022827"/>
    </source>
</evidence>
<dbReference type="Gene3D" id="4.10.1000.30">
    <property type="match status" value="1"/>
</dbReference>
<dbReference type="NCBIfam" id="TIGR00562">
    <property type="entry name" value="proto_IX_ox"/>
    <property type="match status" value="1"/>
</dbReference>
<evidence type="ECO:0000256" key="4">
    <source>
        <dbReference type="ARBA" id="ARBA00010551"/>
    </source>
</evidence>
<accession>A0A0G4L714</accession>
<dbReference type="InterPro" id="IPR043094">
    <property type="entry name" value="Nab2/ZC3H14_N_sf"/>
</dbReference>
<dbReference type="EC" id="1.3.3.4" evidence="5"/>
<dbReference type="Gene3D" id="4.10.1000.40">
    <property type="match status" value="1"/>
</dbReference>
<evidence type="ECO:0000256" key="5">
    <source>
        <dbReference type="ARBA" id="ARBA00012867"/>
    </source>
</evidence>
<feature type="region of interest" description="Disordered" evidence="12">
    <location>
        <begin position="258"/>
        <end position="319"/>
    </location>
</feature>
<dbReference type="GO" id="GO:0005743">
    <property type="term" value="C:mitochondrial inner membrane"/>
    <property type="evidence" value="ECO:0007669"/>
    <property type="project" value="TreeGrafter"/>
</dbReference>
<comment type="pathway">
    <text evidence="3">Porphyrin-containing compound metabolism; protoporphyrin-IX biosynthesis; protoporphyrin-IX from protoporphyrinogen-IX: step 1/1.</text>
</comment>
<dbReference type="GO" id="GO:0006782">
    <property type="term" value="P:protoporphyrinogen IX biosynthetic process"/>
    <property type="evidence" value="ECO:0007669"/>
    <property type="project" value="UniProtKB-UniPathway"/>
</dbReference>
<dbReference type="SUPFAM" id="SSF54373">
    <property type="entry name" value="FAD-linked reductases, C-terminal domain"/>
    <property type="match status" value="1"/>
</dbReference>
<dbReference type="FunFam" id="4.10.1000.40:FF:000002">
    <property type="entry name" value="Nuclear polyadenylated RNA-binding protein Nab2"/>
    <property type="match status" value="1"/>
</dbReference>
<dbReference type="AlphaFoldDB" id="A0A0G4L714"/>
<protein>
    <recommendedName>
        <fullName evidence="5">protoporphyrinogen oxidase</fullName>
        <ecNumber evidence="5">1.3.3.4</ecNumber>
    </recommendedName>
</protein>
<evidence type="ECO:0000259" key="13">
    <source>
        <dbReference type="Pfam" id="PF01593"/>
    </source>
</evidence>
<dbReference type="Gene3D" id="1.10.340.40">
    <property type="entry name" value="Nuclear abundant poly(A) RNA-bind protein 2, N-terminal domain"/>
    <property type="match status" value="1"/>
</dbReference>
<dbReference type="Pfam" id="PF22683">
    <property type="entry name" value="Nab2-like_zf-CCCH"/>
    <property type="match status" value="1"/>
</dbReference>
<dbReference type="Pfam" id="PF01593">
    <property type="entry name" value="Amino_oxidase"/>
    <property type="match status" value="1"/>
</dbReference>